<dbReference type="EMBL" id="JAVDSB010000004">
    <property type="protein sequence ID" value="MDR6551831.1"/>
    <property type="molecule type" value="Genomic_DNA"/>
</dbReference>
<comment type="caution">
    <text evidence="1">The sequence shown here is derived from an EMBL/GenBank/DDBJ whole genome shotgun (WGS) entry which is preliminary data.</text>
</comment>
<organism evidence="1 2">
    <name type="scientific">Paenibacillus qinlingensis</name>
    <dbReference type="NCBI Taxonomy" id="1837343"/>
    <lineage>
        <taxon>Bacteria</taxon>
        <taxon>Bacillati</taxon>
        <taxon>Bacillota</taxon>
        <taxon>Bacilli</taxon>
        <taxon>Bacillales</taxon>
        <taxon>Paenibacillaceae</taxon>
        <taxon>Paenibacillus</taxon>
    </lineage>
</organism>
<evidence type="ECO:0000313" key="2">
    <source>
        <dbReference type="Proteomes" id="UP001267290"/>
    </source>
</evidence>
<name>A0ABU1NWI8_9BACL</name>
<proteinExistence type="predicted"/>
<accession>A0ABU1NWI8</accession>
<reference evidence="1 2" key="1">
    <citation type="submission" date="2023-07" db="EMBL/GenBank/DDBJ databases">
        <title>Sorghum-associated microbial communities from plants grown in Nebraska, USA.</title>
        <authorList>
            <person name="Schachtman D."/>
        </authorList>
    </citation>
    <scope>NUCLEOTIDE SEQUENCE [LARGE SCALE GENOMIC DNA]</scope>
    <source>
        <strain evidence="1 2">CC258</strain>
    </source>
</reference>
<keyword evidence="2" id="KW-1185">Reference proteome</keyword>
<gene>
    <name evidence="1" type="ORF">J2736_003020</name>
</gene>
<sequence>MILREGNSDSLGKHLYYFSNERGFLSSFPWWDHEDKQIASYSVEDIPLGTLSKPYNDCEQSWQIIIFKKRNYVCILQGDEPTCTNFNAWYKVRIEDYLDNWNILIEYLKENVDG</sequence>
<evidence type="ECO:0000313" key="1">
    <source>
        <dbReference type="EMBL" id="MDR6551831.1"/>
    </source>
</evidence>
<dbReference type="Proteomes" id="UP001267290">
    <property type="component" value="Unassembled WGS sequence"/>
</dbReference>
<protein>
    <submittedName>
        <fullName evidence="1">Uncharacterized protein</fullName>
    </submittedName>
</protein>